<evidence type="ECO:0000313" key="3">
    <source>
        <dbReference type="EMBL" id="KAF0300291.1"/>
    </source>
</evidence>
<accession>A0A6A4WE45</accession>
<gene>
    <name evidence="3" type="ORF">FJT64_027129</name>
</gene>
<organism evidence="3 4">
    <name type="scientific">Amphibalanus amphitrite</name>
    <name type="common">Striped barnacle</name>
    <name type="synonym">Balanus amphitrite</name>
    <dbReference type="NCBI Taxonomy" id="1232801"/>
    <lineage>
        <taxon>Eukaryota</taxon>
        <taxon>Metazoa</taxon>
        <taxon>Ecdysozoa</taxon>
        <taxon>Arthropoda</taxon>
        <taxon>Crustacea</taxon>
        <taxon>Multicrustacea</taxon>
        <taxon>Cirripedia</taxon>
        <taxon>Thoracica</taxon>
        <taxon>Thoracicalcarea</taxon>
        <taxon>Balanomorpha</taxon>
        <taxon>Balanoidea</taxon>
        <taxon>Balanidae</taxon>
        <taxon>Amphibalaninae</taxon>
        <taxon>Amphibalanus</taxon>
    </lineage>
</organism>
<comment type="caution">
    <text evidence="3">The sequence shown here is derived from an EMBL/GenBank/DDBJ whole genome shotgun (WGS) entry which is preliminary data.</text>
</comment>
<feature type="chain" id="PRO_5025333776" evidence="2">
    <location>
        <begin position="25"/>
        <end position="252"/>
    </location>
</feature>
<dbReference type="Proteomes" id="UP000440578">
    <property type="component" value="Unassembled WGS sequence"/>
</dbReference>
<feature type="region of interest" description="Disordered" evidence="1">
    <location>
        <begin position="231"/>
        <end position="252"/>
    </location>
</feature>
<keyword evidence="4" id="KW-1185">Reference proteome</keyword>
<evidence type="ECO:0000256" key="1">
    <source>
        <dbReference type="SAM" id="MobiDB-lite"/>
    </source>
</evidence>
<reference evidence="3 4" key="1">
    <citation type="submission" date="2019-07" db="EMBL/GenBank/DDBJ databases">
        <title>Draft genome assembly of a fouling barnacle, Amphibalanus amphitrite (Darwin, 1854): The first reference genome for Thecostraca.</title>
        <authorList>
            <person name="Kim W."/>
        </authorList>
    </citation>
    <scope>NUCLEOTIDE SEQUENCE [LARGE SCALE GENOMIC DNA]</scope>
    <source>
        <strain evidence="3">SNU_AA5</strain>
        <tissue evidence="3">Soma without cirri and trophi</tissue>
    </source>
</reference>
<evidence type="ECO:0000256" key="2">
    <source>
        <dbReference type="SAM" id="SignalP"/>
    </source>
</evidence>
<dbReference type="EMBL" id="VIIS01001273">
    <property type="protein sequence ID" value="KAF0300291.1"/>
    <property type="molecule type" value="Genomic_DNA"/>
</dbReference>
<feature type="compositionally biased region" description="Low complexity" evidence="1">
    <location>
        <begin position="241"/>
        <end position="252"/>
    </location>
</feature>
<proteinExistence type="predicted"/>
<keyword evidence="2" id="KW-0732">Signal</keyword>
<dbReference type="AlphaFoldDB" id="A0A6A4WE45"/>
<protein>
    <submittedName>
        <fullName evidence="3">Uncharacterized protein</fullName>
    </submittedName>
</protein>
<evidence type="ECO:0000313" key="4">
    <source>
        <dbReference type="Proteomes" id="UP000440578"/>
    </source>
</evidence>
<feature type="signal peptide" evidence="2">
    <location>
        <begin position="1"/>
        <end position="24"/>
    </location>
</feature>
<sequence>MSALEVRALPACVLLLLPRHYLLALSPEARLAAWLKIGRLTWPDIATHLSVQRNEDQFRWVARQMLHDLNVTNATTLTFEHVAQLNQLLHFLDADTIPQIAPEAFREWIYTLRSGSERLVCRPHRAWAALVGRAFGPAAAWNMSTPYYLGGWIFALNATERGRVHREHLRLAVDDHNAALFQSLPDVMGRRAGRPLTFLEACRELNDTALDLRLLFEAARLAGVVGYPQPRARRSVPPPVSAARPSGSSART</sequence>
<name>A0A6A4WE45_AMPAM</name>